<dbReference type="RefSeq" id="WP_284250230.1">
    <property type="nucleotide sequence ID" value="NZ_BSUM01000001.1"/>
</dbReference>
<evidence type="ECO:0000313" key="1">
    <source>
        <dbReference type="EMBL" id="GMA31392.1"/>
    </source>
</evidence>
<evidence type="ECO:0000313" key="2">
    <source>
        <dbReference type="Proteomes" id="UP001157161"/>
    </source>
</evidence>
<reference evidence="1" key="1">
    <citation type="journal article" date="2014" name="Int. J. Syst. Evol. Microbiol.">
        <title>Complete genome sequence of Corynebacterium casei LMG S-19264T (=DSM 44701T), isolated from a smear-ripened cheese.</title>
        <authorList>
            <consortium name="US DOE Joint Genome Institute (JGI-PGF)"/>
            <person name="Walter F."/>
            <person name="Albersmeier A."/>
            <person name="Kalinowski J."/>
            <person name="Ruckert C."/>
        </authorList>
    </citation>
    <scope>NUCLEOTIDE SEQUENCE</scope>
    <source>
        <strain evidence="1">NBRC 112290</strain>
    </source>
</reference>
<dbReference type="Proteomes" id="UP001157161">
    <property type="component" value="Unassembled WGS sequence"/>
</dbReference>
<dbReference type="Pfam" id="PF01202">
    <property type="entry name" value="SKI"/>
    <property type="match status" value="1"/>
</dbReference>
<dbReference type="EMBL" id="BSUM01000001">
    <property type="protein sequence ID" value="GMA31392.1"/>
    <property type="molecule type" value="Genomic_DNA"/>
</dbReference>
<dbReference type="AlphaFoldDB" id="A0AA38CT03"/>
<dbReference type="InterPro" id="IPR031322">
    <property type="entry name" value="Shikimate/glucono_kinase"/>
</dbReference>
<sequence>MKSTLVLTGPAGAGKSTVGEHAAALLDRPFVDLDEVAEPLYAEVGWSLERLRTTIGDVGRVPAEVAWEEARVHAVVRVLQDHPGAVVALGAGHTTVTSPLLRRDLHRVLAPHLVVRLLPSHDRAVALTELRRRCLADKGTTWMSDGHDFLAEWLDDPNAIALADHVVDVDGGDDAVASAVVELVATSAT</sequence>
<dbReference type="Gene3D" id="3.40.50.300">
    <property type="entry name" value="P-loop containing nucleotide triphosphate hydrolases"/>
    <property type="match status" value="1"/>
</dbReference>
<reference evidence="1" key="2">
    <citation type="submission" date="2023-02" db="EMBL/GenBank/DDBJ databases">
        <authorList>
            <person name="Sun Q."/>
            <person name="Mori K."/>
        </authorList>
    </citation>
    <scope>NUCLEOTIDE SEQUENCE</scope>
    <source>
        <strain evidence="1">NBRC 112290</strain>
    </source>
</reference>
<name>A0AA38CT03_9MICO</name>
<dbReference type="InterPro" id="IPR027417">
    <property type="entry name" value="P-loop_NTPase"/>
</dbReference>
<protein>
    <recommendedName>
        <fullName evidence="3">Shikimate kinase</fullName>
    </recommendedName>
</protein>
<organism evidence="1 2">
    <name type="scientific">Litorihabitans aurantiacus</name>
    <dbReference type="NCBI Taxonomy" id="1930061"/>
    <lineage>
        <taxon>Bacteria</taxon>
        <taxon>Bacillati</taxon>
        <taxon>Actinomycetota</taxon>
        <taxon>Actinomycetes</taxon>
        <taxon>Micrococcales</taxon>
        <taxon>Beutenbergiaceae</taxon>
        <taxon>Litorihabitans</taxon>
    </lineage>
</organism>
<keyword evidence="2" id="KW-1185">Reference proteome</keyword>
<dbReference type="PRINTS" id="PR01100">
    <property type="entry name" value="SHIKIMTKNASE"/>
</dbReference>
<comment type="caution">
    <text evidence="1">The sequence shown here is derived from an EMBL/GenBank/DDBJ whole genome shotgun (WGS) entry which is preliminary data.</text>
</comment>
<accession>A0AA38CT03</accession>
<proteinExistence type="predicted"/>
<dbReference type="SUPFAM" id="SSF52540">
    <property type="entry name" value="P-loop containing nucleoside triphosphate hydrolases"/>
    <property type="match status" value="1"/>
</dbReference>
<evidence type="ECO:0008006" key="3">
    <source>
        <dbReference type="Google" id="ProtNLM"/>
    </source>
</evidence>
<gene>
    <name evidence="1" type="ORF">GCM10025875_13840</name>
</gene>